<feature type="region of interest" description="Disordered" evidence="1">
    <location>
        <begin position="101"/>
        <end position="132"/>
    </location>
</feature>
<name>A0ABM1RGP1_CAMSA</name>
<keyword evidence="2" id="KW-1185">Reference proteome</keyword>
<reference evidence="2" key="1">
    <citation type="journal article" date="2014" name="Nat. Commun.">
        <title>The emerging biofuel crop Camelina sativa retains a highly undifferentiated hexaploid genome structure.</title>
        <authorList>
            <person name="Kagale S."/>
            <person name="Koh C."/>
            <person name="Nixon J."/>
            <person name="Bollina V."/>
            <person name="Clarke W.E."/>
            <person name="Tuteja R."/>
            <person name="Spillane C."/>
            <person name="Robinson S.J."/>
            <person name="Links M.G."/>
            <person name="Clarke C."/>
            <person name="Higgins E.E."/>
            <person name="Huebert T."/>
            <person name="Sharpe A.G."/>
            <person name="Parkin I.A."/>
        </authorList>
    </citation>
    <scope>NUCLEOTIDE SEQUENCE [LARGE SCALE GENOMIC DNA]</scope>
    <source>
        <strain evidence="2">cv. DH55</strain>
    </source>
</reference>
<sequence length="205" mass="22919">MKISNQNREQRIFLVPSITQSPFFKFHDFRTILKIPPQNENIKNQISDPSLPNLVQSPSYSHSSYTVPPSILNPPLSLSLFLRLFSLPLSATSMAAFDLKPQNDNKENIPPSNMATISAKPLDSSSSIDKDKTQIRIRRKRSRQPLRDITNLFVSSSTLSSSFVIRHVPSSPSLSLDPKCMKRRSGVVGLKAAATSSTFSCKKFR</sequence>
<evidence type="ECO:0000313" key="2">
    <source>
        <dbReference type="Proteomes" id="UP000694864"/>
    </source>
</evidence>
<organism evidence="2 3">
    <name type="scientific">Camelina sativa</name>
    <name type="common">False flax</name>
    <name type="synonym">Myagrum sativum</name>
    <dbReference type="NCBI Taxonomy" id="90675"/>
    <lineage>
        <taxon>Eukaryota</taxon>
        <taxon>Viridiplantae</taxon>
        <taxon>Streptophyta</taxon>
        <taxon>Embryophyta</taxon>
        <taxon>Tracheophyta</taxon>
        <taxon>Spermatophyta</taxon>
        <taxon>Magnoliopsida</taxon>
        <taxon>eudicotyledons</taxon>
        <taxon>Gunneridae</taxon>
        <taxon>Pentapetalae</taxon>
        <taxon>rosids</taxon>
        <taxon>malvids</taxon>
        <taxon>Brassicales</taxon>
        <taxon>Brassicaceae</taxon>
        <taxon>Camelineae</taxon>
        <taxon>Camelina</taxon>
    </lineage>
</organism>
<evidence type="ECO:0000256" key="1">
    <source>
        <dbReference type="SAM" id="MobiDB-lite"/>
    </source>
</evidence>
<accession>A0ABM1RGP1</accession>
<gene>
    <name evidence="3" type="primary">LOC104773345</name>
</gene>
<dbReference type="RefSeq" id="XP_019098179.1">
    <property type="nucleotide sequence ID" value="XM_019242634.1"/>
</dbReference>
<dbReference type="Proteomes" id="UP000694864">
    <property type="component" value="Unplaced"/>
</dbReference>
<protein>
    <submittedName>
        <fullName evidence="3">Uncharacterized protein LOC104773345</fullName>
    </submittedName>
</protein>
<proteinExistence type="predicted"/>
<evidence type="ECO:0000313" key="3">
    <source>
        <dbReference type="RefSeq" id="XP_019098179.1"/>
    </source>
</evidence>
<dbReference type="GeneID" id="104773345"/>
<reference evidence="3" key="2">
    <citation type="submission" date="2025-08" db="UniProtKB">
        <authorList>
            <consortium name="RefSeq"/>
        </authorList>
    </citation>
    <scope>IDENTIFICATION</scope>
    <source>
        <tissue evidence="3">Leaf</tissue>
    </source>
</reference>